<comment type="caution">
    <text evidence="2">The sequence shown here is derived from an EMBL/GenBank/DDBJ whole genome shotgun (WGS) entry which is preliminary data.</text>
</comment>
<organism evidence="2 3">
    <name type="scientific">Clathrus columnatus</name>
    <dbReference type="NCBI Taxonomy" id="1419009"/>
    <lineage>
        <taxon>Eukaryota</taxon>
        <taxon>Fungi</taxon>
        <taxon>Dikarya</taxon>
        <taxon>Basidiomycota</taxon>
        <taxon>Agaricomycotina</taxon>
        <taxon>Agaricomycetes</taxon>
        <taxon>Phallomycetidae</taxon>
        <taxon>Phallales</taxon>
        <taxon>Clathraceae</taxon>
        <taxon>Clathrus</taxon>
    </lineage>
</organism>
<dbReference type="Proteomes" id="UP001050691">
    <property type="component" value="Unassembled WGS sequence"/>
</dbReference>
<gene>
    <name evidence="2" type="ORF">Clacol_000380</name>
</gene>
<keyword evidence="3" id="KW-1185">Reference proteome</keyword>
<evidence type="ECO:0000313" key="3">
    <source>
        <dbReference type="Proteomes" id="UP001050691"/>
    </source>
</evidence>
<proteinExistence type="predicted"/>
<name>A0AAV4ZZJ4_9AGAM</name>
<dbReference type="AlphaFoldDB" id="A0AAV4ZZJ4"/>
<dbReference type="EMBL" id="BPWL01000001">
    <property type="protein sequence ID" value="GJJ06191.1"/>
    <property type="molecule type" value="Genomic_DNA"/>
</dbReference>
<evidence type="ECO:0000313" key="2">
    <source>
        <dbReference type="EMBL" id="GJJ06191.1"/>
    </source>
</evidence>
<feature type="compositionally biased region" description="Basic and acidic residues" evidence="1">
    <location>
        <begin position="1"/>
        <end position="11"/>
    </location>
</feature>
<protein>
    <submittedName>
        <fullName evidence="2">Uncharacterized protein</fullName>
    </submittedName>
</protein>
<sequence>MRGIPRIDEGIHTTTPESNKGHQGPDFPYRFSFETSYLRRHAPQMGRWEVFCRWSTGHCTRPKALEWCDHGKGKGVTALSSDEPMRCCSDCTPFMVLTRRIDEVTRMLAPGAVYIGTITGHGWYSAPPGTEFLIRLVTNPEDVDLLRAEASIYELYEASWANSSESGASKSKTFIPPLEFHGFFQNGTGTAAAIVLKATDKKSKKYVII</sequence>
<accession>A0AAV4ZZJ4</accession>
<reference evidence="2" key="1">
    <citation type="submission" date="2021-10" db="EMBL/GenBank/DDBJ databases">
        <title>De novo Genome Assembly of Clathrus columnatus (Basidiomycota, Fungi) Using Illumina and Nanopore Sequence Data.</title>
        <authorList>
            <person name="Ogiso-Tanaka E."/>
            <person name="Itagaki H."/>
            <person name="Hosoya T."/>
            <person name="Hosaka K."/>
        </authorList>
    </citation>
    <scope>NUCLEOTIDE SEQUENCE</scope>
    <source>
        <strain evidence="2">MO-923</strain>
    </source>
</reference>
<evidence type="ECO:0000256" key="1">
    <source>
        <dbReference type="SAM" id="MobiDB-lite"/>
    </source>
</evidence>
<feature type="region of interest" description="Disordered" evidence="1">
    <location>
        <begin position="1"/>
        <end position="25"/>
    </location>
</feature>